<dbReference type="FunFam" id="2.170.150.20:FF:000001">
    <property type="entry name" value="Peptide methionine sulfoxide reductase MsrB"/>
    <property type="match status" value="1"/>
</dbReference>
<dbReference type="Proteomes" id="UP000885822">
    <property type="component" value="Unassembled WGS sequence"/>
</dbReference>
<dbReference type="PANTHER" id="PTHR10173:SF52">
    <property type="entry name" value="METHIONINE-R-SULFOXIDE REDUCTASE B1"/>
    <property type="match status" value="1"/>
</dbReference>
<dbReference type="PANTHER" id="PTHR10173">
    <property type="entry name" value="METHIONINE SULFOXIDE REDUCTASE"/>
    <property type="match status" value="1"/>
</dbReference>
<gene>
    <name evidence="11" type="primary">msrB</name>
    <name evidence="11" type="ORF">ENG92_02790</name>
</gene>
<evidence type="ECO:0000256" key="9">
    <source>
        <dbReference type="ARBA" id="ARBA00075819"/>
    </source>
</evidence>
<evidence type="ECO:0000256" key="5">
    <source>
        <dbReference type="ARBA" id="ARBA00022723"/>
    </source>
</evidence>
<dbReference type="GO" id="GO:0046872">
    <property type="term" value="F:metal ion binding"/>
    <property type="evidence" value="ECO:0007669"/>
    <property type="project" value="UniProtKB-KW"/>
</dbReference>
<dbReference type="InterPro" id="IPR011057">
    <property type="entry name" value="Mss4-like_sf"/>
</dbReference>
<dbReference type="GO" id="GO:0033743">
    <property type="term" value="F:peptide-methionine (R)-S-oxide reductase activity"/>
    <property type="evidence" value="ECO:0007669"/>
    <property type="project" value="UniProtKB-EC"/>
</dbReference>
<keyword evidence="6" id="KW-0862">Zinc</keyword>
<comment type="caution">
    <text evidence="11">The sequence shown here is derived from an EMBL/GenBank/DDBJ whole genome shotgun (WGS) entry which is preliminary data.</text>
</comment>
<evidence type="ECO:0000256" key="7">
    <source>
        <dbReference type="ARBA" id="ARBA00023002"/>
    </source>
</evidence>
<keyword evidence="7 11" id="KW-0560">Oxidoreductase</keyword>
<evidence type="ECO:0000259" key="10">
    <source>
        <dbReference type="PROSITE" id="PS51790"/>
    </source>
</evidence>
<evidence type="ECO:0000256" key="8">
    <source>
        <dbReference type="ARBA" id="ARBA00048488"/>
    </source>
</evidence>
<evidence type="ECO:0000256" key="4">
    <source>
        <dbReference type="ARBA" id="ARBA00021130"/>
    </source>
</evidence>
<name>A0A831K4Y1_9GAMM</name>
<dbReference type="PROSITE" id="PS51790">
    <property type="entry name" value="MSRB"/>
    <property type="match status" value="1"/>
</dbReference>
<dbReference type="AlphaFoldDB" id="A0A831K4Y1"/>
<comment type="similarity">
    <text evidence="2">Belongs to the MsrB Met sulfoxide reductase family.</text>
</comment>
<feature type="domain" description="MsrB" evidence="10">
    <location>
        <begin position="9"/>
        <end position="131"/>
    </location>
</feature>
<dbReference type="InterPro" id="IPR028427">
    <property type="entry name" value="Met_Sox_Rdtase_MsrB"/>
</dbReference>
<protein>
    <recommendedName>
        <fullName evidence="4">Peptide methionine sulfoxide reductase MsrB</fullName>
        <ecNumber evidence="3">1.8.4.12</ecNumber>
    </recommendedName>
    <alternativeName>
        <fullName evidence="9">Peptide-methionine (R)-S-oxide reductase</fullName>
    </alternativeName>
</protein>
<organism evidence="11">
    <name type="scientific">Thiolapillus brandeum</name>
    <dbReference type="NCBI Taxonomy" id="1076588"/>
    <lineage>
        <taxon>Bacteria</taxon>
        <taxon>Pseudomonadati</taxon>
        <taxon>Pseudomonadota</taxon>
        <taxon>Gammaproteobacteria</taxon>
        <taxon>Chromatiales</taxon>
        <taxon>Sedimenticolaceae</taxon>
        <taxon>Thiolapillus</taxon>
    </lineage>
</organism>
<reference evidence="11" key="1">
    <citation type="journal article" date="2020" name="mSystems">
        <title>Genome- and Community-Level Interaction Insights into Carbon Utilization and Element Cycling Functions of Hydrothermarchaeota in Hydrothermal Sediment.</title>
        <authorList>
            <person name="Zhou Z."/>
            <person name="Liu Y."/>
            <person name="Xu W."/>
            <person name="Pan J."/>
            <person name="Luo Z.H."/>
            <person name="Li M."/>
        </authorList>
    </citation>
    <scope>NUCLEOTIDE SEQUENCE [LARGE SCALE GENOMIC DNA]</scope>
    <source>
        <strain evidence="11">HyVt-26</strain>
    </source>
</reference>
<accession>A0A831K4Y1</accession>
<dbReference type="NCBIfam" id="TIGR00357">
    <property type="entry name" value="peptide-methionine (R)-S-oxide reductase MsrB"/>
    <property type="match status" value="1"/>
</dbReference>
<keyword evidence="5" id="KW-0479">Metal-binding</keyword>
<dbReference type="GO" id="GO:0006979">
    <property type="term" value="P:response to oxidative stress"/>
    <property type="evidence" value="ECO:0007669"/>
    <property type="project" value="InterPro"/>
</dbReference>
<evidence type="ECO:0000256" key="2">
    <source>
        <dbReference type="ARBA" id="ARBA00007174"/>
    </source>
</evidence>
<sequence>MSDKKILSKEQLRGILGDEQYVVCCEQGTEALFSGKYWNTKTAGIYHCVCCNAPLFSSQAKFDSGTGWPSFWEPVAAGAVSSKEDRSKGMLRMEVCCAACGSHLGHVFADGPEPTGLRYCINSVSLNLVTG</sequence>
<dbReference type="Pfam" id="PF01641">
    <property type="entry name" value="SelR"/>
    <property type="match status" value="1"/>
</dbReference>
<evidence type="ECO:0000256" key="6">
    <source>
        <dbReference type="ARBA" id="ARBA00022833"/>
    </source>
</evidence>
<dbReference type="GO" id="GO:0030091">
    <property type="term" value="P:protein repair"/>
    <property type="evidence" value="ECO:0007669"/>
    <property type="project" value="InterPro"/>
</dbReference>
<proteinExistence type="inferred from homology"/>
<dbReference type="SUPFAM" id="SSF51316">
    <property type="entry name" value="Mss4-like"/>
    <property type="match status" value="1"/>
</dbReference>
<dbReference type="InterPro" id="IPR002579">
    <property type="entry name" value="Met_Sox_Rdtase_MsrB_dom"/>
</dbReference>
<evidence type="ECO:0000256" key="1">
    <source>
        <dbReference type="ARBA" id="ARBA00001947"/>
    </source>
</evidence>
<dbReference type="Gene3D" id="2.170.150.20">
    <property type="entry name" value="Peptide methionine sulfoxide reductase"/>
    <property type="match status" value="1"/>
</dbReference>
<dbReference type="GO" id="GO:0005737">
    <property type="term" value="C:cytoplasm"/>
    <property type="evidence" value="ECO:0007669"/>
    <property type="project" value="TreeGrafter"/>
</dbReference>
<evidence type="ECO:0000313" key="11">
    <source>
        <dbReference type="EMBL" id="HDK37926.1"/>
    </source>
</evidence>
<comment type="catalytic activity">
    <reaction evidence="8">
        <text>L-methionyl-[protein] + [thioredoxin]-disulfide + H2O = L-methionyl-(R)-S-oxide-[protein] + [thioredoxin]-dithiol</text>
        <dbReference type="Rhea" id="RHEA:24164"/>
        <dbReference type="Rhea" id="RHEA-COMP:10698"/>
        <dbReference type="Rhea" id="RHEA-COMP:10700"/>
        <dbReference type="Rhea" id="RHEA-COMP:12313"/>
        <dbReference type="Rhea" id="RHEA-COMP:12314"/>
        <dbReference type="ChEBI" id="CHEBI:15377"/>
        <dbReference type="ChEBI" id="CHEBI:16044"/>
        <dbReference type="ChEBI" id="CHEBI:29950"/>
        <dbReference type="ChEBI" id="CHEBI:45764"/>
        <dbReference type="ChEBI" id="CHEBI:50058"/>
        <dbReference type="EC" id="1.8.4.12"/>
    </reaction>
</comment>
<dbReference type="EC" id="1.8.4.12" evidence="3"/>
<dbReference type="EMBL" id="DRCV01000124">
    <property type="protein sequence ID" value="HDK37926.1"/>
    <property type="molecule type" value="Genomic_DNA"/>
</dbReference>
<evidence type="ECO:0000256" key="3">
    <source>
        <dbReference type="ARBA" id="ARBA00012499"/>
    </source>
</evidence>
<comment type="cofactor">
    <cofactor evidence="1">
        <name>Zn(2+)</name>
        <dbReference type="ChEBI" id="CHEBI:29105"/>
    </cofactor>
</comment>